<dbReference type="Proteomes" id="UP000543174">
    <property type="component" value="Unassembled WGS sequence"/>
</dbReference>
<dbReference type="AlphaFoldDB" id="A0A7W3RDV2"/>
<keyword evidence="3" id="KW-1185">Reference proteome</keyword>
<dbReference type="EMBL" id="JACJHT010000001">
    <property type="protein sequence ID" value="MBA9038746.1"/>
    <property type="molecule type" value="Genomic_DNA"/>
</dbReference>
<reference evidence="2" key="1">
    <citation type="submission" date="2020-08" db="EMBL/GenBank/DDBJ databases">
        <title>Functional genomics of gut bacteria from endangered species of beetles.</title>
        <authorList>
            <person name="Carlos-Shanley C."/>
        </authorList>
    </citation>
    <scope>NUCLEOTIDE SEQUENCE [LARGE SCALE GENOMIC DNA]</scope>
    <source>
        <strain evidence="2">S00060</strain>
    </source>
</reference>
<proteinExistence type="predicted"/>
<dbReference type="RefSeq" id="WP_013056633.1">
    <property type="nucleotide sequence ID" value="NZ_CP072473.1"/>
</dbReference>
<evidence type="ECO:0000313" key="2">
    <source>
        <dbReference type="EMBL" id="MBA9038746.1"/>
    </source>
</evidence>
<keyword evidence="1" id="KW-0812">Transmembrane</keyword>
<sequence length="42" mass="4367">MINKWIAVSGGMILGVLSTGIFGFKGFSQLFNKDTGSGGSSR</sequence>
<accession>A0A7W3RDV2</accession>
<protein>
    <submittedName>
        <fullName evidence="2">Uncharacterized protein</fullName>
    </submittedName>
</protein>
<comment type="caution">
    <text evidence="2">The sequence shown here is derived from an EMBL/GenBank/DDBJ whole genome shotgun (WGS) entry which is preliminary data.</text>
</comment>
<evidence type="ECO:0000256" key="1">
    <source>
        <dbReference type="SAM" id="Phobius"/>
    </source>
</evidence>
<gene>
    <name evidence="2" type="ORF">HNP21_001835</name>
</gene>
<keyword evidence="1" id="KW-1133">Transmembrane helix</keyword>
<name>A0A7W3RDV2_PRIAR</name>
<organism evidence="2 3">
    <name type="scientific">Priestia aryabhattai</name>
    <name type="common">Bacillus aryabhattai</name>
    <dbReference type="NCBI Taxonomy" id="412384"/>
    <lineage>
        <taxon>Bacteria</taxon>
        <taxon>Bacillati</taxon>
        <taxon>Bacillota</taxon>
        <taxon>Bacilli</taxon>
        <taxon>Bacillales</taxon>
        <taxon>Bacillaceae</taxon>
        <taxon>Priestia</taxon>
    </lineage>
</organism>
<keyword evidence="1" id="KW-0472">Membrane</keyword>
<feature type="transmembrane region" description="Helical" evidence="1">
    <location>
        <begin position="6"/>
        <end position="24"/>
    </location>
</feature>
<evidence type="ECO:0000313" key="3">
    <source>
        <dbReference type="Proteomes" id="UP000543174"/>
    </source>
</evidence>